<evidence type="ECO:0000313" key="2">
    <source>
        <dbReference type="Proteomes" id="UP000223913"/>
    </source>
</evidence>
<sequence length="247" mass="27916">MGLFDFFRKKTPKLTETERQELLTRTKTACETLARPAALAQLGGFRPTGDPLTSRFSGDFVMLESESWPVYEEQPLTSILQINLSELPFIPPALEGYQLITIFIDTQEPPHATPMGDGWVIRLYSSTAGLLPRANPVRKSRLKSFEIQWQYSPTECPDWEDADARIDLSELQLLDDAGEALLETFTNHELTKIGGWPSLIQHQLEMDADDFVIQIGSEPKANCNWIDGGNIYLGLVDGQWQIECQFH</sequence>
<dbReference type="AlphaFoldDB" id="A0A2D0N419"/>
<evidence type="ECO:0008006" key="3">
    <source>
        <dbReference type="Google" id="ProtNLM"/>
    </source>
</evidence>
<dbReference type="Pfam" id="PF09234">
    <property type="entry name" value="DUF1963"/>
    <property type="match status" value="1"/>
</dbReference>
<reference evidence="1 2" key="1">
    <citation type="submission" date="2017-10" db="EMBL/GenBank/DDBJ databases">
        <title>The draft genome sequence of Lewinella nigricans NBRC 102662.</title>
        <authorList>
            <person name="Wang K."/>
        </authorList>
    </citation>
    <scope>NUCLEOTIDE SEQUENCE [LARGE SCALE GENOMIC DNA]</scope>
    <source>
        <strain evidence="1 2">NBRC 102662</strain>
    </source>
</reference>
<name>A0A2D0N419_FLAN2</name>
<protein>
    <recommendedName>
        <fullName evidence="3">DUF1963 domain-containing protein</fullName>
    </recommendedName>
</protein>
<dbReference type="InterPro" id="IPR035948">
    <property type="entry name" value="YwqG-like_sf"/>
</dbReference>
<dbReference type="RefSeq" id="WP_099153315.1">
    <property type="nucleotide sequence ID" value="NZ_PDUD01000033.1"/>
</dbReference>
<dbReference type="EMBL" id="PDUD01000033">
    <property type="protein sequence ID" value="PHN03187.1"/>
    <property type="molecule type" value="Genomic_DNA"/>
</dbReference>
<organism evidence="1 2">
    <name type="scientific">Flavilitoribacter nigricans (strain ATCC 23147 / DSM 23189 / NBRC 102662 / NCIMB 1420 / SS-2)</name>
    <name type="common">Lewinella nigricans</name>
    <dbReference type="NCBI Taxonomy" id="1122177"/>
    <lineage>
        <taxon>Bacteria</taxon>
        <taxon>Pseudomonadati</taxon>
        <taxon>Bacteroidota</taxon>
        <taxon>Saprospiria</taxon>
        <taxon>Saprospirales</taxon>
        <taxon>Lewinellaceae</taxon>
        <taxon>Flavilitoribacter</taxon>
    </lineage>
</organism>
<accession>A0A2D0N419</accession>
<comment type="caution">
    <text evidence="1">The sequence shown here is derived from an EMBL/GenBank/DDBJ whole genome shotgun (WGS) entry which is preliminary data.</text>
</comment>
<dbReference type="OrthoDB" id="8792814at2"/>
<proteinExistence type="predicted"/>
<evidence type="ECO:0000313" key="1">
    <source>
        <dbReference type="EMBL" id="PHN03187.1"/>
    </source>
</evidence>
<dbReference type="Gene3D" id="2.30.320.10">
    <property type="entry name" value="YwqG-like"/>
    <property type="match status" value="1"/>
</dbReference>
<keyword evidence="2" id="KW-1185">Reference proteome</keyword>
<dbReference type="SUPFAM" id="SSF103032">
    <property type="entry name" value="Hypothetical protein YwqG"/>
    <property type="match status" value="1"/>
</dbReference>
<dbReference type="Proteomes" id="UP000223913">
    <property type="component" value="Unassembled WGS sequence"/>
</dbReference>
<gene>
    <name evidence="1" type="ORF">CRP01_27725</name>
</gene>
<dbReference type="InterPro" id="IPR015315">
    <property type="entry name" value="DUF1963"/>
</dbReference>